<evidence type="ECO:0000313" key="3">
    <source>
        <dbReference type="Proteomes" id="UP000823775"/>
    </source>
</evidence>
<evidence type="ECO:0000256" key="1">
    <source>
        <dbReference type="SAM" id="MobiDB-lite"/>
    </source>
</evidence>
<keyword evidence="3" id="KW-1185">Reference proteome</keyword>
<comment type="caution">
    <text evidence="2">The sequence shown here is derived from an EMBL/GenBank/DDBJ whole genome shotgun (WGS) entry which is preliminary data.</text>
</comment>
<name>A0ABS8RQ38_DATST</name>
<feature type="compositionally biased region" description="Polar residues" evidence="1">
    <location>
        <begin position="148"/>
        <end position="163"/>
    </location>
</feature>
<feature type="compositionally biased region" description="Pro residues" evidence="1">
    <location>
        <begin position="133"/>
        <end position="146"/>
    </location>
</feature>
<feature type="region of interest" description="Disordered" evidence="1">
    <location>
        <begin position="133"/>
        <end position="163"/>
    </location>
</feature>
<protein>
    <submittedName>
        <fullName evidence="2">Uncharacterized protein</fullName>
    </submittedName>
</protein>
<organism evidence="2 3">
    <name type="scientific">Datura stramonium</name>
    <name type="common">Jimsonweed</name>
    <name type="synonym">Common thornapple</name>
    <dbReference type="NCBI Taxonomy" id="4076"/>
    <lineage>
        <taxon>Eukaryota</taxon>
        <taxon>Viridiplantae</taxon>
        <taxon>Streptophyta</taxon>
        <taxon>Embryophyta</taxon>
        <taxon>Tracheophyta</taxon>
        <taxon>Spermatophyta</taxon>
        <taxon>Magnoliopsida</taxon>
        <taxon>eudicotyledons</taxon>
        <taxon>Gunneridae</taxon>
        <taxon>Pentapetalae</taxon>
        <taxon>asterids</taxon>
        <taxon>lamiids</taxon>
        <taxon>Solanales</taxon>
        <taxon>Solanaceae</taxon>
        <taxon>Solanoideae</taxon>
        <taxon>Datureae</taxon>
        <taxon>Datura</taxon>
    </lineage>
</organism>
<reference evidence="2 3" key="1">
    <citation type="journal article" date="2021" name="BMC Genomics">
        <title>Datura genome reveals duplications of psychoactive alkaloid biosynthetic genes and high mutation rate following tissue culture.</title>
        <authorList>
            <person name="Rajewski A."/>
            <person name="Carter-House D."/>
            <person name="Stajich J."/>
            <person name="Litt A."/>
        </authorList>
    </citation>
    <scope>NUCLEOTIDE SEQUENCE [LARGE SCALE GENOMIC DNA]</scope>
    <source>
        <strain evidence="2">AR-01</strain>
    </source>
</reference>
<dbReference type="EMBL" id="JACEIK010000043">
    <property type="protein sequence ID" value="MCD7447729.1"/>
    <property type="molecule type" value="Genomic_DNA"/>
</dbReference>
<proteinExistence type="predicted"/>
<evidence type="ECO:0000313" key="2">
    <source>
        <dbReference type="EMBL" id="MCD7447729.1"/>
    </source>
</evidence>
<gene>
    <name evidence="2" type="ORF">HAX54_033519</name>
</gene>
<accession>A0ABS8RQ38</accession>
<dbReference type="Proteomes" id="UP000823775">
    <property type="component" value="Unassembled WGS sequence"/>
</dbReference>
<sequence length="163" mass="18005">MQTRASHTPPTLYKCPASSLPRVAPVLIHVDYELADHPYFTRSKARASSNMIDSSASGQTGLGLVTVPRDEPETSEGRNATLHDEHIAYIMQQMDNMQREIDRLRNLTNLSISLNTPLPEYGTNATVPPLFPPVDSPIPQHFPPNPSFHKTNPTAAKSPTNPR</sequence>